<evidence type="ECO:0000313" key="2">
    <source>
        <dbReference type="EMBL" id="EGK00904.1"/>
    </source>
</evidence>
<gene>
    <name evidence="2" type="ORF">HMPREF9455_02693</name>
</gene>
<sequence>MAKYNQELAERITSLMAEELCSVSDICKATGISRNTFYKWKRENPDFDKDVEDAMSYRNEVLLSMAYSSIKQRLERHTLVEEKDTYTPNEADPEEMVFKSKTVHKKEYLPDLRTIKMILDRADKSIKDKVCKRESAIKDVEIVEPQVAAHNASIAADKPLPEETDNMQEPQPFITSENSLSQKKKNSVENMKKNMKILSGGKSQRNAQYRKQFLKTAS</sequence>
<evidence type="ECO:0000256" key="1">
    <source>
        <dbReference type="SAM" id="MobiDB-lite"/>
    </source>
</evidence>
<dbReference type="GO" id="GO:0006313">
    <property type="term" value="P:DNA transposition"/>
    <property type="evidence" value="ECO:0007669"/>
    <property type="project" value="InterPro"/>
</dbReference>
<comment type="caution">
    <text evidence="2">The sequence shown here is derived from an EMBL/GenBank/DDBJ whole genome shotgun (WGS) entry which is preliminary data.</text>
</comment>
<dbReference type="RefSeq" id="WP_006800223.1">
    <property type="nucleotide sequence ID" value="NZ_GL891985.1"/>
</dbReference>
<accession>F5J026</accession>
<dbReference type="GO" id="GO:0004803">
    <property type="term" value="F:transposase activity"/>
    <property type="evidence" value="ECO:0007669"/>
    <property type="project" value="InterPro"/>
</dbReference>
<organism evidence="2 3">
    <name type="scientific">Dysgonomonas gadei ATCC BAA-286</name>
    <dbReference type="NCBI Taxonomy" id="742766"/>
    <lineage>
        <taxon>Bacteria</taxon>
        <taxon>Pseudomonadati</taxon>
        <taxon>Bacteroidota</taxon>
        <taxon>Bacteroidia</taxon>
        <taxon>Bacteroidales</taxon>
        <taxon>Dysgonomonadaceae</taxon>
        <taxon>Dysgonomonas</taxon>
    </lineage>
</organism>
<reference evidence="2 3" key="1">
    <citation type="submission" date="2011-04" db="EMBL/GenBank/DDBJ databases">
        <title>The Genome Sequence of Dysgonomonas gadei ATCC BAA-286.</title>
        <authorList>
            <consortium name="The Broad Institute Genome Sequencing Platform"/>
            <person name="Earl A."/>
            <person name="Ward D."/>
            <person name="Feldgarden M."/>
            <person name="Gevers D."/>
            <person name="Pudlo N."/>
            <person name="Martens E."/>
            <person name="Allen-Vercoe E."/>
            <person name="Young S.K."/>
            <person name="Zeng Q."/>
            <person name="Gargeya S."/>
            <person name="Fitzgerald M."/>
            <person name="Haas B."/>
            <person name="Abouelleil A."/>
            <person name="Alvarado L."/>
            <person name="Arachchi H.M."/>
            <person name="Berlin A."/>
            <person name="Brown A."/>
            <person name="Chapman S.B."/>
            <person name="Chen Z."/>
            <person name="Dunbar C."/>
            <person name="Freedman E."/>
            <person name="Gearin G."/>
            <person name="Gellesch M."/>
            <person name="Goldberg J."/>
            <person name="Griggs A."/>
            <person name="Gujja S."/>
            <person name="Heiman D."/>
            <person name="Howarth C."/>
            <person name="Larson L."/>
            <person name="Lui A."/>
            <person name="MacDonald P.J.P."/>
            <person name="Mehta T."/>
            <person name="Montmayeur A."/>
            <person name="Murphy C."/>
            <person name="Neiman D."/>
            <person name="Pearson M."/>
            <person name="Priest M."/>
            <person name="Roberts A."/>
            <person name="Saif S."/>
            <person name="Shea T."/>
            <person name="Shenoy N."/>
            <person name="Sisk P."/>
            <person name="Stolte C."/>
            <person name="Sykes S."/>
            <person name="Yandava C."/>
            <person name="Wortman J."/>
            <person name="Nusbaum C."/>
            <person name="Birren B."/>
        </authorList>
    </citation>
    <scope>NUCLEOTIDE SEQUENCE [LARGE SCALE GENOMIC DNA]</scope>
    <source>
        <strain evidence="2 3">ATCC BAA-286</strain>
    </source>
</reference>
<feature type="compositionally biased region" description="Polar residues" evidence="1">
    <location>
        <begin position="167"/>
        <end position="181"/>
    </location>
</feature>
<dbReference type="AlphaFoldDB" id="F5J026"/>
<dbReference type="GO" id="GO:0003677">
    <property type="term" value="F:DNA binding"/>
    <property type="evidence" value="ECO:0007669"/>
    <property type="project" value="InterPro"/>
</dbReference>
<dbReference type="InterPro" id="IPR002514">
    <property type="entry name" value="Transposase_8"/>
</dbReference>
<dbReference type="Proteomes" id="UP000004913">
    <property type="component" value="Unassembled WGS sequence"/>
</dbReference>
<name>F5J026_9BACT</name>
<keyword evidence="3" id="KW-1185">Reference proteome</keyword>
<evidence type="ECO:0000313" key="3">
    <source>
        <dbReference type="Proteomes" id="UP000004913"/>
    </source>
</evidence>
<proteinExistence type="predicted"/>
<dbReference type="OrthoDB" id="1085895at2"/>
<dbReference type="HOGENOM" id="CLU_1265277_0_0_10"/>
<dbReference type="Gene3D" id="1.10.10.60">
    <property type="entry name" value="Homeodomain-like"/>
    <property type="match status" value="1"/>
</dbReference>
<feature type="region of interest" description="Disordered" evidence="1">
    <location>
        <begin position="153"/>
        <end position="190"/>
    </location>
</feature>
<dbReference type="Pfam" id="PF01527">
    <property type="entry name" value="HTH_Tnp_1"/>
    <property type="match status" value="1"/>
</dbReference>
<protein>
    <submittedName>
        <fullName evidence="2">Uncharacterized protein</fullName>
    </submittedName>
</protein>
<dbReference type="EMBL" id="ADLV01000032">
    <property type="protein sequence ID" value="EGK00904.1"/>
    <property type="molecule type" value="Genomic_DNA"/>
</dbReference>